<proteinExistence type="predicted"/>
<organism evidence="1 2">
    <name type="scientific">Zarea fungicola</name>
    <dbReference type="NCBI Taxonomy" id="93591"/>
    <lineage>
        <taxon>Eukaryota</taxon>
        <taxon>Fungi</taxon>
        <taxon>Dikarya</taxon>
        <taxon>Ascomycota</taxon>
        <taxon>Pezizomycotina</taxon>
        <taxon>Sordariomycetes</taxon>
        <taxon>Hypocreomycetidae</taxon>
        <taxon>Hypocreales</taxon>
        <taxon>Cordycipitaceae</taxon>
        <taxon>Zarea</taxon>
    </lineage>
</organism>
<evidence type="ECO:0000313" key="2">
    <source>
        <dbReference type="Proteomes" id="UP001143910"/>
    </source>
</evidence>
<evidence type="ECO:0000313" key="1">
    <source>
        <dbReference type="EMBL" id="KAJ2980096.1"/>
    </source>
</evidence>
<comment type="caution">
    <text evidence="1">The sequence shown here is derived from an EMBL/GenBank/DDBJ whole genome shotgun (WGS) entry which is preliminary data.</text>
</comment>
<dbReference type="Proteomes" id="UP001143910">
    <property type="component" value="Unassembled WGS sequence"/>
</dbReference>
<sequence>MFNSGRTSLWRKPTSTTRASRTGLSIVCFQFLQLALMLIARKGHGRPFSQLEAVTLGFAICDSVDYLLFMYKQQRVERGLALDTPGTKYDINFAHKTYDRFWDVLKNDTVNDHSTTVPQSRHDSPALPTNMVTPPQRITNDNVARSSNGFAHPGLLLLAVASALFGPLHAIAWDFEFPSAFEKTMWRVVMVTAAASPFLGLPAVLLAQWTRSCGNGHGFINYRWLRPFEVEASSELYTRDFVTRFLWSGFRDTFVDALTFMADFMRLMREASGAAVQDPESVTSLVPYADIFRSDDATDLVEDLLSFLNNDLASGFVD</sequence>
<keyword evidence="2" id="KW-1185">Reference proteome</keyword>
<protein>
    <submittedName>
        <fullName evidence="1">Uncharacterized protein</fullName>
    </submittedName>
</protein>
<accession>A0ACC1NNK5</accession>
<gene>
    <name evidence="1" type="ORF">NQ176_g2844</name>
</gene>
<reference evidence="1" key="1">
    <citation type="submission" date="2022-08" db="EMBL/GenBank/DDBJ databases">
        <title>Genome Sequence of Lecanicillium fungicola.</title>
        <authorList>
            <person name="Buettner E."/>
        </authorList>
    </citation>
    <scope>NUCLEOTIDE SEQUENCE</scope>
    <source>
        <strain evidence="1">Babe33</strain>
    </source>
</reference>
<name>A0ACC1NNK5_9HYPO</name>
<dbReference type="EMBL" id="JANJQO010000226">
    <property type="protein sequence ID" value="KAJ2980096.1"/>
    <property type="molecule type" value="Genomic_DNA"/>
</dbReference>